<dbReference type="SMR" id="A0A2C9ERT7"/>
<reference evidence="4" key="1">
    <citation type="journal article" date="2014" name="Genome Announc.">
        <title>Full-genome sequence of the plant growth-promoting bacterium Pseudomonas protegens CHA0.</title>
        <authorList>
            <person name="Jousset A."/>
            <person name="Schuldes J."/>
            <person name="Keel C."/>
            <person name="Maurhofer M."/>
            <person name="Daniel R."/>
            <person name="Scheu S."/>
            <person name="Thuermer A."/>
        </authorList>
    </citation>
    <scope>NUCLEOTIDE SEQUENCE [LARGE SCALE GENOMIC DNA]</scope>
    <source>
        <strain evidence="4">DSM 19095 / LMG 27888 / CFBP 6595 / CHA0</strain>
    </source>
</reference>
<dbReference type="Pfam" id="PF03886">
    <property type="entry name" value="ABC_trans_aux"/>
    <property type="match status" value="1"/>
</dbReference>
<feature type="chain" id="PRO_5013288124" evidence="1">
    <location>
        <begin position="21"/>
        <end position="194"/>
    </location>
</feature>
<dbReference type="InterPro" id="IPR005586">
    <property type="entry name" value="ABC_trans_aux"/>
</dbReference>
<dbReference type="KEGG" id="pprc:PFLCHA0_c46250"/>
<dbReference type="GeneID" id="57477630"/>
<dbReference type="AlphaFoldDB" id="A0A2C9ERT7"/>
<dbReference type="SUPFAM" id="SSF159594">
    <property type="entry name" value="XCC0632-like"/>
    <property type="match status" value="1"/>
</dbReference>
<dbReference type="RefSeq" id="WP_011062809.1">
    <property type="nucleotide sequence ID" value="NC_021237.1"/>
</dbReference>
<proteinExistence type="predicted"/>
<keyword evidence="1" id="KW-0732">Signal</keyword>
<dbReference type="Gene3D" id="3.40.50.10610">
    <property type="entry name" value="ABC-type transport auxiliary lipoprotein component"/>
    <property type="match status" value="1"/>
</dbReference>
<accession>A0A2C9ERT7</accession>
<evidence type="ECO:0000259" key="2">
    <source>
        <dbReference type="Pfam" id="PF03886"/>
    </source>
</evidence>
<evidence type="ECO:0000313" key="4">
    <source>
        <dbReference type="Proteomes" id="UP000013940"/>
    </source>
</evidence>
<organism evidence="3 4">
    <name type="scientific">Pseudomonas protegens (strain DSM 19095 / LMG 27888 / CFBP 6595 / CHA0)</name>
    <dbReference type="NCBI Taxonomy" id="1124983"/>
    <lineage>
        <taxon>Bacteria</taxon>
        <taxon>Pseudomonadati</taxon>
        <taxon>Pseudomonadota</taxon>
        <taxon>Gammaproteobacteria</taxon>
        <taxon>Pseudomonadales</taxon>
        <taxon>Pseudomonadaceae</taxon>
        <taxon>Pseudomonas</taxon>
    </lineage>
</organism>
<evidence type="ECO:0000313" key="3">
    <source>
        <dbReference type="EMBL" id="AGL86376.1"/>
    </source>
</evidence>
<keyword evidence="3" id="KW-0449">Lipoprotein</keyword>
<dbReference type="PROSITE" id="PS51257">
    <property type="entry name" value="PROKAR_LIPOPROTEIN"/>
    <property type="match status" value="1"/>
</dbReference>
<dbReference type="Proteomes" id="UP000013940">
    <property type="component" value="Chromosome"/>
</dbReference>
<evidence type="ECO:0000256" key="1">
    <source>
        <dbReference type="SAM" id="SignalP"/>
    </source>
</evidence>
<dbReference type="EMBL" id="CP003190">
    <property type="protein sequence ID" value="AGL86376.1"/>
    <property type="molecule type" value="Genomic_DNA"/>
</dbReference>
<protein>
    <submittedName>
        <fullName evidence="3">Putative lipoprotein</fullName>
    </submittedName>
</protein>
<feature type="domain" description="ABC-type transport auxiliary lipoprotein component" evidence="2">
    <location>
        <begin position="25"/>
        <end position="185"/>
    </location>
</feature>
<dbReference type="eggNOG" id="COG3009">
    <property type="taxonomic scope" value="Bacteria"/>
</dbReference>
<gene>
    <name evidence="3" type="ORF">PFLCHA0_c46250</name>
</gene>
<name>A0A2C9ERT7_PSEPH</name>
<feature type="signal peptide" evidence="1">
    <location>
        <begin position="1"/>
        <end position="20"/>
    </location>
</feature>
<sequence>MKTRALLLCLTLGLAACSSAPTHYYTLLPPVAEGSSAARTGGPQFEMSTVRIPVQVDQPQLVVRQDSGTLAILETQRWSAPLVDEFHDALASQMEQKLGTRNLEGLPKQPGRPVLSLQTDVRRFESLPGRYALIDVVWSLRQRGEGGPARSLTCSSQIRQPAGVELNSLVQAHQQAIAQLAGQVAAAAQRWTCP</sequence>
<dbReference type="HOGENOM" id="CLU_096001_0_1_6"/>